<evidence type="ECO:0000256" key="7">
    <source>
        <dbReference type="ARBA" id="ARBA00022884"/>
    </source>
</evidence>
<dbReference type="SMART" id="SM00487">
    <property type="entry name" value="DEXDc"/>
    <property type="match status" value="1"/>
</dbReference>
<evidence type="ECO:0000256" key="3">
    <source>
        <dbReference type="ARBA" id="ARBA00022741"/>
    </source>
</evidence>
<keyword evidence="3 13" id="KW-0547">Nucleotide-binding</keyword>
<dbReference type="InterPro" id="IPR044728">
    <property type="entry name" value="EIF4A_DEADc"/>
</dbReference>
<evidence type="ECO:0000256" key="6">
    <source>
        <dbReference type="ARBA" id="ARBA00022840"/>
    </source>
</evidence>
<evidence type="ECO:0000256" key="5">
    <source>
        <dbReference type="ARBA" id="ARBA00022806"/>
    </source>
</evidence>
<dbReference type="InterPro" id="IPR000629">
    <property type="entry name" value="RNA-helicase_DEAD-box_CS"/>
</dbReference>
<dbReference type="GO" id="GO:0003723">
    <property type="term" value="F:RNA binding"/>
    <property type="evidence" value="ECO:0007669"/>
    <property type="project" value="UniProtKB-KW"/>
</dbReference>
<gene>
    <name evidence="17" type="ORF">HNY73_023067</name>
</gene>
<dbReference type="Pfam" id="PF00270">
    <property type="entry name" value="DEAD"/>
    <property type="match status" value="1"/>
</dbReference>
<dbReference type="PROSITE" id="PS51194">
    <property type="entry name" value="HELICASE_CTER"/>
    <property type="match status" value="1"/>
</dbReference>
<dbReference type="PANTHER" id="PTHR47958">
    <property type="entry name" value="ATP-DEPENDENT RNA HELICASE DBP3"/>
    <property type="match status" value="1"/>
</dbReference>
<dbReference type="Pfam" id="PF00271">
    <property type="entry name" value="Helicase_C"/>
    <property type="match status" value="1"/>
</dbReference>
<evidence type="ECO:0000256" key="11">
    <source>
        <dbReference type="ARBA" id="ARBA00047984"/>
    </source>
</evidence>
<reference evidence="17" key="2">
    <citation type="submission" date="2020-06" db="EMBL/GenBank/DDBJ databases">
        <authorList>
            <person name="Sheffer M."/>
        </authorList>
    </citation>
    <scope>NUCLEOTIDE SEQUENCE</scope>
</reference>
<evidence type="ECO:0000256" key="9">
    <source>
        <dbReference type="ARBA" id="ARBA00024352"/>
    </source>
</evidence>
<evidence type="ECO:0000259" key="14">
    <source>
        <dbReference type="PROSITE" id="PS51192"/>
    </source>
</evidence>
<evidence type="ECO:0000313" key="17">
    <source>
        <dbReference type="EMBL" id="KAF8765066.1"/>
    </source>
</evidence>
<keyword evidence="6 13" id="KW-0067">ATP-binding</keyword>
<feature type="domain" description="Helicase ATP-binding" evidence="14">
    <location>
        <begin position="154"/>
        <end position="324"/>
    </location>
</feature>
<keyword evidence="8" id="KW-0648">Protein biosynthesis</keyword>
<dbReference type="InterPro" id="IPR036140">
    <property type="entry name" value="PFN_sf"/>
</dbReference>
<accession>A0A8T0E422</accession>
<dbReference type="GO" id="GO:0003743">
    <property type="term" value="F:translation initiation factor activity"/>
    <property type="evidence" value="ECO:0007669"/>
    <property type="project" value="UniProtKB-KW"/>
</dbReference>
<dbReference type="GO" id="GO:0005524">
    <property type="term" value="F:ATP binding"/>
    <property type="evidence" value="ECO:0007669"/>
    <property type="project" value="UniProtKB-KW"/>
</dbReference>
<dbReference type="InterPro" id="IPR014014">
    <property type="entry name" value="RNA_helicase_DEAD_Q_motif"/>
</dbReference>
<feature type="domain" description="Helicase C-terminal" evidence="15">
    <location>
        <begin position="335"/>
        <end position="411"/>
    </location>
</feature>
<evidence type="ECO:0000256" key="8">
    <source>
        <dbReference type="ARBA" id="ARBA00022917"/>
    </source>
</evidence>
<keyword evidence="7" id="KW-0694">RNA-binding</keyword>
<comment type="similarity">
    <text evidence="9">Belongs to the DEAD box helicase family. eIF4A subfamily.</text>
</comment>
<keyword evidence="2 17" id="KW-0396">Initiation factor</keyword>
<comment type="caution">
    <text evidence="17">The sequence shown here is derived from an EMBL/GenBank/DDBJ whole genome shotgun (WGS) entry which is preliminary data.</text>
</comment>
<dbReference type="FunFam" id="3.40.50.300:FF:000089">
    <property type="entry name" value="Eukaryotic initiation factor 4A-II"/>
    <property type="match status" value="1"/>
</dbReference>
<dbReference type="Proteomes" id="UP000807504">
    <property type="component" value="Unassembled WGS sequence"/>
</dbReference>
<dbReference type="InterPro" id="IPR027417">
    <property type="entry name" value="P-loop_NTPase"/>
</dbReference>
<dbReference type="Gene3D" id="3.30.450.30">
    <property type="entry name" value="Dynein light chain 2a, cytoplasmic"/>
    <property type="match status" value="1"/>
</dbReference>
<organism evidence="17 18">
    <name type="scientific">Argiope bruennichi</name>
    <name type="common">Wasp spider</name>
    <name type="synonym">Aranea bruennichi</name>
    <dbReference type="NCBI Taxonomy" id="94029"/>
    <lineage>
        <taxon>Eukaryota</taxon>
        <taxon>Metazoa</taxon>
        <taxon>Ecdysozoa</taxon>
        <taxon>Arthropoda</taxon>
        <taxon>Chelicerata</taxon>
        <taxon>Arachnida</taxon>
        <taxon>Araneae</taxon>
        <taxon>Araneomorphae</taxon>
        <taxon>Entelegynae</taxon>
        <taxon>Araneoidea</taxon>
        <taxon>Araneidae</taxon>
        <taxon>Argiope</taxon>
    </lineage>
</organism>
<keyword evidence="4 13" id="KW-0378">Hydrolase</keyword>
<keyword evidence="18" id="KW-1185">Reference proteome</keyword>
<feature type="short sequence motif" description="Q motif" evidence="12">
    <location>
        <begin position="123"/>
        <end position="151"/>
    </location>
</feature>
<dbReference type="CDD" id="cd18046">
    <property type="entry name" value="DEADc_EIF4AII_EIF4AI_DDX2"/>
    <property type="match status" value="1"/>
</dbReference>
<evidence type="ECO:0000256" key="4">
    <source>
        <dbReference type="ARBA" id="ARBA00022801"/>
    </source>
</evidence>
<comment type="catalytic activity">
    <reaction evidence="11">
        <text>ATP + H2O = ADP + phosphate + H(+)</text>
        <dbReference type="Rhea" id="RHEA:13065"/>
        <dbReference type="ChEBI" id="CHEBI:15377"/>
        <dbReference type="ChEBI" id="CHEBI:15378"/>
        <dbReference type="ChEBI" id="CHEBI:30616"/>
        <dbReference type="ChEBI" id="CHEBI:43474"/>
        <dbReference type="ChEBI" id="CHEBI:456216"/>
        <dbReference type="EC" id="3.6.4.13"/>
    </reaction>
</comment>
<evidence type="ECO:0000256" key="2">
    <source>
        <dbReference type="ARBA" id="ARBA00022540"/>
    </source>
</evidence>
<dbReference type="AlphaFoldDB" id="A0A8T0E422"/>
<evidence type="ECO:0000259" key="16">
    <source>
        <dbReference type="PROSITE" id="PS51195"/>
    </source>
</evidence>
<sequence length="411" mass="46649">MKWDDLARQLTDVPQGGGRCIFAALHSLDDGSCLGRSPKDGPQVKVNEIMQLKKAFRDPTMLYSSGITLKDMRFTYVKVEKNALLGRTSRLACLVMQTDKVYIICVYPGDELTKHSNWEEVVDSFDNMNLNEDLLRGIYAYGFEKPSAIQQRAIIPCVKGLDVIAQAQSGTGKTATFSIAILQQLNPNNRETQALILAPTRELAQQIQKVVIALGDYMGAQCHACIGGTNVREDIRKLEMGVHVVVGTPGRVYDMINRKALRTEHIRMFVLDEADEMLSRGFKDQIYDVFRMLNSNIQVILLSATMPADVLEVTKQFMRDPIRILVKKEELTLEGIKQFYIAVDREEWKLDTLCDLYETLTITQAVIFCNTRRKVDWLTDKMRSKDFTVSALHGDMDQKERDIIMPSIFGY</sequence>
<dbReference type="PROSITE" id="PS00039">
    <property type="entry name" value="DEAD_ATP_HELICASE"/>
    <property type="match status" value="1"/>
</dbReference>
<feature type="domain" description="DEAD-box RNA helicase Q" evidence="16">
    <location>
        <begin position="123"/>
        <end position="151"/>
    </location>
</feature>
<dbReference type="GO" id="GO:0003779">
    <property type="term" value="F:actin binding"/>
    <property type="evidence" value="ECO:0007669"/>
    <property type="project" value="InterPro"/>
</dbReference>
<dbReference type="EC" id="3.6.4.13" evidence="1"/>
<dbReference type="Gene3D" id="3.40.50.300">
    <property type="entry name" value="P-loop containing nucleotide triphosphate hydrolases"/>
    <property type="match status" value="2"/>
</dbReference>
<dbReference type="Pfam" id="PF00235">
    <property type="entry name" value="Profilin"/>
    <property type="match status" value="1"/>
</dbReference>
<reference evidence="17" key="1">
    <citation type="journal article" date="2020" name="bioRxiv">
        <title>Chromosome-level reference genome of the European wasp spider Argiope bruennichi: a resource for studies on range expansion and evolutionary adaptation.</title>
        <authorList>
            <person name="Sheffer M.M."/>
            <person name="Hoppe A."/>
            <person name="Krehenwinkel H."/>
            <person name="Uhl G."/>
            <person name="Kuss A.W."/>
            <person name="Jensen L."/>
            <person name="Jensen C."/>
            <person name="Gillespie R.G."/>
            <person name="Hoff K.J."/>
            <person name="Prost S."/>
        </authorList>
    </citation>
    <scope>NUCLEOTIDE SEQUENCE</scope>
</reference>
<protein>
    <recommendedName>
        <fullName evidence="1">RNA helicase</fullName>
        <ecNumber evidence="1">3.6.4.13</ecNumber>
    </recommendedName>
    <alternativeName>
        <fullName evidence="10">ATP-dependent RNA helicase eIF4A</fullName>
    </alternativeName>
</protein>
<dbReference type="EMBL" id="JABXBU010002231">
    <property type="protein sequence ID" value="KAF8765066.1"/>
    <property type="molecule type" value="Genomic_DNA"/>
</dbReference>
<proteinExistence type="inferred from homology"/>
<dbReference type="PROSITE" id="PS51192">
    <property type="entry name" value="HELICASE_ATP_BIND_1"/>
    <property type="match status" value="1"/>
</dbReference>
<evidence type="ECO:0000256" key="12">
    <source>
        <dbReference type="PROSITE-ProRule" id="PRU00552"/>
    </source>
</evidence>
<evidence type="ECO:0000259" key="15">
    <source>
        <dbReference type="PROSITE" id="PS51194"/>
    </source>
</evidence>
<evidence type="ECO:0000313" key="18">
    <source>
        <dbReference type="Proteomes" id="UP000807504"/>
    </source>
</evidence>
<dbReference type="SUPFAM" id="SSF52540">
    <property type="entry name" value="P-loop containing nucleoside triphosphate hydrolases"/>
    <property type="match status" value="2"/>
</dbReference>
<dbReference type="SUPFAM" id="SSF55770">
    <property type="entry name" value="Profilin (actin-binding protein)"/>
    <property type="match status" value="1"/>
</dbReference>
<evidence type="ECO:0000256" key="13">
    <source>
        <dbReference type="RuleBase" id="RU000492"/>
    </source>
</evidence>
<dbReference type="InterPro" id="IPR048278">
    <property type="entry name" value="PFN"/>
</dbReference>
<dbReference type="InterPro" id="IPR011545">
    <property type="entry name" value="DEAD/DEAH_box_helicase_dom"/>
</dbReference>
<evidence type="ECO:0000256" key="1">
    <source>
        <dbReference type="ARBA" id="ARBA00012552"/>
    </source>
</evidence>
<dbReference type="InterPro" id="IPR001650">
    <property type="entry name" value="Helicase_C-like"/>
</dbReference>
<evidence type="ECO:0000256" key="10">
    <source>
        <dbReference type="ARBA" id="ARBA00030297"/>
    </source>
</evidence>
<dbReference type="GO" id="GO:0003724">
    <property type="term" value="F:RNA helicase activity"/>
    <property type="evidence" value="ECO:0007669"/>
    <property type="project" value="UniProtKB-EC"/>
</dbReference>
<dbReference type="InterPro" id="IPR014001">
    <property type="entry name" value="Helicase_ATP-bd"/>
</dbReference>
<dbReference type="PROSITE" id="PS51195">
    <property type="entry name" value="Q_MOTIF"/>
    <property type="match status" value="1"/>
</dbReference>
<dbReference type="GO" id="GO:0016787">
    <property type="term" value="F:hydrolase activity"/>
    <property type="evidence" value="ECO:0007669"/>
    <property type="project" value="UniProtKB-KW"/>
</dbReference>
<name>A0A8T0E422_ARGBR</name>
<keyword evidence="5 13" id="KW-0347">Helicase</keyword>